<dbReference type="Gene3D" id="1.10.287.1490">
    <property type="match status" value="1"/>
</dbReference>
<dbReference type="InterPro" id="IPR019459">
    <property type="entry name" value="GRAB"/>
</dbReference>
<evidence type="ECO:0000313" key="7">
    <source>
        <dbReference type="EMBL" id="USP76733.1"/>
    </source>
</evidence>
<dbReference type="VEuPathDB" id="FungiDB:yc1106_04007"/>
<feature type="compositionally biased region" description="Acidic residues" evidence="5">
    <location>
        <begin position="77"/>
        <end position="86"/>
    </location>
</feature>
<feature type="coiled-coil region" evidence="4">
    <location>
        <begin position="233"/>
        <end position="281"/>
    </location>
</feature>
<protein>
    <recommendedName>
        <fullName evidence="6">GRIP domain-containing protein</fullName>
    </recommendedName>
</protein>
<comment type="subcellular location">
    <subcellularLocation>
        <location evidence="1">Golgi apparatus</location>
    </subcellularLocation>
</comment>
<dbReference type="EMBL" id="CP089276">
    <property type="protein sequence ID" value="USP76733.1"/>
    <property type="molecule type" value="Genomic_DNA"/>
</dbReference>
<feature type="compositionally biased region" description="Polar residues" evidence="5">
    <location>
        <begin position="90"/>
        <end position="104"/>
    </location>
</feature>
<proteinExistence type="predicted"/>
<keyword evidence="8" id="KW-1185">Reference proteome</keyword>
<feature type="compositionally biased region" description="Polar residues" evidence="5">
    <location>
        <begin position="585"/>
        <end position="594"/>
    </location>
</feature>
<keyword evidence="3 4" id="KW-0175">Coiled coil</keyword>
<keyword evidence="2" id="KW-0333">Golgi apparatus</keyword>
<dbReference type="InterPro" id="IPR000237">
    <property type="entry name" value="GRIP_dom"/>
</dbReference>
<evidence type="ECO:0000256" key="3">
    <source>
        <dbReference type="ARBA" id="ARBA00023054"/>
    </source>
</evidence>
<evidence type="ECO:0000256" key="1">
    <source>
        <dbReference type="ARBA" id="ARBA00004555"/>
    </source>
</evidence>
<feature type="domain" description="GRIP" evidence="6">
    <location>
        <begin position="462"/>
        <end position="513"/>
    </location>
</feature>
<feature type="region of interest" description="Disordered" evidence="5">
    <location>
        <begin position="575"/>
        <end position="605"/>
    </location>
</feature>
<feature type="coiled-coil region" evidence="4">
    <location>
        <begin position="328"/>
        <end position="419"/>
    </location>
</feature>
<evidence type="ECO:0000256" key="5">
    <source>
        <dbReference type="SAM" id="MobiDB-lite"/>
    </source>
</evidence>
<sequence>MSAPATTDPVQQSGTLSKSQKKKNKKKSSANANKADEAGKANGGHGKTVADGRDDDSEDGEEEQQQQPKPAAQAADPDADDVDDEPPVSPTIQTNGTPHHSISSAIALGLARSRSHQGLSPSPPPASDTSARLDAIAKERDALRQEVTELRKSLEGIQSKQSAGAADGSQCNHEEEIRGLKEELDEANEGKEHFETQYKNLLGRVNTIKTSLGDRLKADAVGALLGFCAAARIEEFETQVADLEDQNRELQDQNNNLTEELAKLRQEKEAQASEIETLRSRATLSQQNWIKERDELISREAYAREEFENAKQAMQDWEVLAMNERSLRENLAEKDAELREQLESLRDEYEKAARDRDTNSQAVEGLQKALQEVQNLRKTELKKSVETYESQINELRKQVQAAESAADAAKAALESTKKDLERALPFEKEVKEKNLLIGKLRHEAVTLNEHLTKALRILKKGRPEDNVDRQIITNYFLHFLSIDRSDPKKFEALQLISALLGWTDDIAEQKEQAGLARPGTATSSGNLRIPLSPFRRTPSTPSLSSAAADPMLMASSSSNKESLAELWQDFLEREAAEGKGDASRRGSTVSQSPRIESGLGISERK</sequence>
<evidence type="ECO:0000259" key="6">
    <source>
        <dbReference type="PROSITE" id="PS50913"/>
    </source>
</evidence>
<reference evidence="7" key="1">
    <citation type="submission" date="2021-12" db="EMBL/GenBank/DDBJ databases">
        <title>Curvularia clavata genome.</title>
        <authorList>
            <person name="Cao Y."/>
        </authorList>
    </citation>
    <scope>NUCLEOTIDE SEQUENCE</scope>
    <source>
        <strain evidence="7">Yc1106</strain>
    </source>
</reference>
<dbReference type="PANTHER" id="PTHR18921:SF2">
    <property type="entry name" value="THYROID RECEPTOR-INTERACTING PROTEIN 11"/>
    <property type="match status" value="1"/>
</dbReference>
<dbReference type="Proteomes" id="UP001056012">
    <property type="component" value="Chromosome 3"/>
</dbReference>
<dbReference type="Pfam" id="PF10375">
    <property type="entry name" value="GRAB"/>
    <property type="match status" value="1"/>
</dbReference>
<name>A0A9Q9DQT7_CURCL</name>
<dbReference type="PROSITE" id="PS50913">
    <property type="entry name" value="GRIP"/>
    <property type="match status" value="1"/>
</dbReference>
<feature type="compositionally biased region" description="Low complexity" evidence="5">
    <location>
        <begin position="65"/>
        <end position="76"/>
    </location>
</feature>
<feature type="compositionally biased region" description="Basic residues" evidence="5">
    <location>
        <begin position="19"/>
        <end position="28"/>
    </location>
</feature>
<dbReference type="OrthoDB" id="425925at2759"/>
<evidence type="ECO:0000313" key="8">
    <source>
        <dbReference type="Proteomes" id="UP001056012"/>
    </source>
</evidence>
<dbReference type="GO" id="GO:0031267">
    <property type="term" value="F:small GTPase binding"/>
    <property type="evidence" value="ECO:0007669"/>
    <property type="project" value="TreeGrafter"/>
</dbReference>
<dbReference type="GO" id="GO:0005794">
    <property type="term" value="C:Golgi apparatus"/>
    <property type="evidence" value="ECO:0007669"/>
    <property type="project" value="UniProtKB-SubCell"/>
</dbReference>
<organism evidence="7 8">
    <name type="scientific">Curvularia clavata</name>
    <dbReference type="NCBI Taxonomy" id="95742"/>
    <lineage>
        <taxon>Eukaryota</taxon>
        <taxon>Fungi</taxon>
        <taxon>Dikarya</taxon>
        <taxon>Ascomycota</taxon>
        <taxon>Pezizomycotina</taxon>
        <taxon>Dothideomycetes</taxon>
        <taxon>Pleosporomycetidae</taxon>
        <taxon>Pleosporales</taxon>
        <taxon>Pleosporineae</taxon>
        <taxon>Pleosporaceae</taxon>
        <taxon>Curvularia</taxon>
    </lineage>
</organism>
<gene>
    <name evidence="7" type="ORF">yc1106_04007</name>
</gene>
<dbReference type="GO" id="GO:0007030">
    <property type="term" value="P:Golgi organization"/>
    <property type="evidence" value="ECO:0007669"/>
    <property type="project" value="TreeGrafter"/>
</dbReference>
<evidence type="ECO:0000256" key="4">
    <source>
        <dbReference type="SAM" id="Coils"/>
    </source>
</evidence>
<accession>A0A9Q9DQT7</accession>
<feature type="region of interest" description="Disordered" evidence="5">
    <location>
        <begin position="154"/>
        <end position="175"/>
    </location>
</feature>
<dbReference type="GO" id="GO:0006888">
    <property type="term" value="P:endoplasmic reticulum to Golgi vesicle-mediated transport"/>
    <property type="evidence" value="ECO:0007669"/>
    <property type="project" value="TreeGrafter"/>
</dbReference>
<feature type="region of interest" description="Disordered" evidence="5">
    <location>
        <begin position="1"/>
        <end position="130"/>
    </location>
</feature>
<dbReference type="PANTHER" id="PTHR18921">
    <property type="entry name" value="MYOSIN HEAVY CHAIN - RELATED"/>
    <property type="match status" value="1"/>
</dbReference>
<evidence type="ECO:0000256" key="2">
    <source>
        <dbReference type="ARBA" id="ARBA00023034"/>
    </source>
</evidence>
<feature type="region of interest" description="Disordered" evidence="5">
    <location>
        <begin position="512"/>
        <end position="556"/>
    </location>
</feature>
<dbReference type="AlphaFoldDB" id="A0A9Q9DQT7"/>
<feature type="compositionally biased region" description="Acidic residues" evidence="5">
    <location>
        <begin position="53"/>
        <end position="64"/>
    </location>
</feature>
<feature type="compositionally biased region" description="Low complexity" evidence="5">
    <location>
        <begin position="530"/>
        <end position="545"/>
    </location>
</feature>
<feature type="compositionally biased region" description="Basic and acidic residues" evidence="5">
    <location>
        <begin position="575"/>
        <end position="584"/>
    </location>
</feature>
<feature type="compositionally biased region" description="Polar residues" evidence="5">
    <location>
        <begin position="1"/>
        <end position="16"/>
    </location>
</feature>